<accession>A0AAV7S9F6</accession>
<name>A0AAV7S9F6_PLEWA</name>
<comment type="caution">
    <text evidence="1">The sequence shown here is derived from an EMBL/GenBank/DDBJ whole genome shotgun (WGS) entry which is preliminary data.</text>
</comment>
<reference evidence="1" key="1">
    <citation type="journal article" date="2022" name="bioRxiv">
        <title>Sequencing and chromosome-scale assembly of the giantPleurodeles waltlgenome.</title>
        <authorList>
            <person name="Brown T."/>
            <person name="Elewa A."/>
            <person name="Iarovenko S."/>
            <person name="Subramanian E."/>
            <person name="Araus A.J."/>
            <person name="Petzold A."/>
            <person name="Susuki M."/>
            <person name="Suzuki K.-i.T."/>
            <person name="Hayashi T."/>
            <person name="Toyoda A."/>
            <person name="Oliveira C."/>
            <person name="Osipova E."/>
            <person name="Leigh N.D."/>
            <person name="Simon A."/>
            <person name="Yun M.H."/>
        </authorList>
    </citation>
    <scope>NUCLEOTIDE SEQUENCE</scope>
    <source>
        <strain evidence="1">20211129_DDA</strain>
        <tissue evidence="1">Liver</tissue>
    </source>
</reference>
<organism evidence="1 2">
    <name type="scientific">Pleurodeles waltl</name>
    <name type="common">Iberian ribbed newt</name>
    <dbReference type="NCBI Taxonomy" id="8319"/>
    <lineage>
        <taxon>Eukaryota</taxon>
        <taxon>Metazoa</taxon>
        <taxon>Chordata</taxon>
        <taxon>Craniata</taxon>
        <taxon>Vertebrata</taxon>
        <taxon>Euteleostomi</taxon>
        <taxon>Amphibia</taxon>
        <taxon>Batrachia</taxon>
        <taxon>Caudata</taxon>
        <taxon>Salamandroidea</taxon>
        <taxon>Salamandridae</taxon>
        <taxon>Pleurodelinae</taxon>
        <taxon>Pleurodeles</taxon>
    </lineage>
</organism>
<gene>
    <name evidence="1" type="ORF">NDU88_001310</name>
</gene>
<evidence type="ECO:0000313" key="1">
    <source>
        <dbReference type="EMBL" id="KAJ1160817.1"/>
    </source>
</evidence>
<protein>
    <submittedName>
        <fullName evidence="1">Uncharacterized protein</fullName>
    </submittedName>
</protein>
<sequence length="111" mass="11655">MSVGPQAVPGQWARSWAAPLEQCTEGAWLQMLGSATSQACPRVLELLRLAELGLFGVVGSCAAVSGPWLSMLGRCARWGTGSGTGDAHAAVMPQLRALLLFRGLSWGWGLC</sequence>
<evidence type="ECO:0000313" key="2">
    <source>
        <dbReference type="Proteomes" id="UP001066276"/>
    </source>
</evidence>
<dbReference type="Proteomes" id="UP001066276">
    <property type="component" value="Chromosome 4_2"/>
</dbReference>
<proteinExistence type="predicted"/>
<dbReference type="EMBL" id="JANPWB010000008">
    <property type="protein sequence ID" value="KAJ1160817.1"/>
    <property type="molecule type" value="Genomic_DNA"/>
</dbReference>
<dbReference type="AlphaFoldDB" id="A0AAV7S9F6"/>
<keyword evidence="2" id="KW-1185">Reference proteome</keyword>